<dbReference type="EMBL" id="BLYL01000014">
    <property type="protein sequence ID" value="GFO95186.1"/>
    <property type="molecule type" value="Genomic_DNA"/>
</dbReference>
<organism evidence="1 2">
    <name type="scientific">Coprococcus eutactus</name>
    <dbReference type="NCBI Taxonomy" id="33043"/>
    <lineage>
        <taxon>Bacteria</taxon>
        <taxon>Bacillati</taxon>
        <taxon>Bacillota</taxon>
        <taxon>Clostridia</taxon>
        <taxon>Lachnospirales</taxon>
        <taxon>Lachnospiraceae</taxon>
        <taxon>Coprococcus</taxon>
    </lineage>
</organism>
<comment type="caution">
    <text evidence="1">The sequence shown here is derived from an EMBL/GenBank/DDBJ whole genome shotgun (WGS) entry which is preliminary data.</text>
</comment>
<reference evidence="1" key="1">
    <citation type="submission" date="2020-06" db="EMBL/GenBank/DDBJ databases">
        <title>Characterization of fructooligosaccharide metabolism and fructooligosaccharide-degrading enzymes in human commensal butyrate producers.</title>
        <authorList>
            <person name="Tanno H."/>
            <person name="Fujii T."/>
            <person name="Hirano K."/>
            <person name="Maeno S."/>
            <person name="Tonozuka T."/>
            <person name="Sakamoto M."/>
            <person name="Ohkuma M."/>
            <person name="Tochio T."/>
            <person name="Endo A."/>
        </authorList>
    </citation>
    <scope>NUCLEOTIDE SEQUENCE</scope>
    <source>
        <strain evidence="1">JCM 31265</strain>
    </source>
</reference>
<dbReference type="AlphaFoldDB" id="A0AAI9K7H0"/>
<accession>A0AAI9K7H0</accession>
<name>A0AAI9K7H0_9FIRM</name>
<dbReference type="Proteomes" id="UP000660047">
    <property type="component" value="Unassembled WGS sequence"/>
</dbReference>
<dbReference type="RefSeq" id="WP_156327879.1">
    <property type="nucleotide sequence ID" value="NZ_CYYJ01000001.1"/>
</dbReference>
<evidence type="ECO:0000313" key="1">
    <source>
        <dbReference type="EMBL" id="GFO95186.1"/>
    </source>
</evidence>
<sequence>MDRPQRRAIPKISQTALPYDIDRLLFEARIAGVGLFEALDYTWGELVEMIKVYNERERRKHQHEANIAFRQAELISMWVWKNDGDINVSDIFPYWNEEEKRQAELEKYKAIMYRHVDKSKK</sequence>
<proteinExistence type="predicted"/>
<evidence type="ECO:0000313" key="2">
    <source>
        <dbReference type="Proteomes" id="UP000660047"/>
    </source>
</evidence>
<gene>
    <name evidence="1" type="ORF">COEU31_22320</name>
</gene>
<protein>
    <submittedName>
        <fullName evidence="1">Uncharacterized protein</fullName>
    </submittedName>
</protein>